<accession>A0AAV1B3B1</accession>
<evidence type="ECO:0000256" key="1">
    <source>
        <dbReference type="SAM" id="MobiDB-lite"/>
    </source>
</evidence>
<keyword evidence="3" id="KW-1185">Reference proteome</keyword>
<feature type="region of interest" description="Disordered" evidence="1">
    <location>
        <begin position="15"/>
        <end position="75"/>
    </location>
</feature>
<dbReference type="EMBL" id="OX451741">
    <property type="protein sequence ID" value="CAI8617066.1"/>
    <property type="molecule type" value="Genomic_DNA"/>
</dbReference>
<dbReference type="AlphaFoldDB" id="A0AAV1B3B1"/>
<evidence type="ECO:0000313" key="3">
    <source>
        <dbReference type="Proteomes" id="UP001157006"/>
    </source>
</evidence>
<protein>
    <submittedName>
        <fullName evidence="2">Uncharacterized protein</fullName>
    </submittedName>
</protein>
<reference evidence="2 3" key="1">
    <citation type="submission" date="2023-01" db="EMBL/GenBank/DDBJ databases">
        <authorList>
            <person name="Kreplak J."/>
        </authorList>
    </citation>
    <scope>NUCLEOTIDE SEQUENCE [LARGE SCALE GENOMIC DNA]</scope>
</reference>
<name>A0AAV1B3B1_VICFA</name>
<sequence>MIILCGFKKTEQQKVIKKKTKPPPREPLPTEPLLQAPPNRHWPTLAVVPESQPARSDRSTHLQHYSHHCSPPQSRFIGHLQNHRVVRFRIIRSQIRNRLIQLRHHLRLPSNPLQPPQTFGTSTQLR</sequence>
<evidence type="ECO:0000313" key="2">
    <source>
        <dbReference type="EMBL" id="CAI8617066.1"/>
    </source>
</evidence>
<organism evidence="2 3">
    <name type="scientific">Vicia faba</name>
    <name type="common">Broad bean</name>
    <name type="synonym">Faba vulgaris</name>
    <dbReference type="NCBI Taxonomy" id="3906"/>
    <lineage>
        <taxon>Eukaryota</taxon>
        <taxon>Viridiplantae</taxon>
        <taxon>Streptophyta</taxon>
        <taxon>Embryophyta</taxon>
        <taxon>Tracheophyta</taxon>
        <taxon>Spermatophyta</taxon>
        <taxon>Magnoliopsida</taxon>
        <taxon>eudicotyledons</taxon>
        <taxon>Gunneridae</taxon>
        <taxon>Pentapetalae</taxon>
        <taxon>rosids</taxon>
        <taxon>fabids</taxon>
        <taxon>Fabales</taxon>
        <taxon>Fabaceae</taxon>
        <taxon>Papilionoideae</taxon>
        <taxon>50 kb inversion clade</taxon>
        <taxon>NPAAA clade</taxon>
        <taxon>Hologalegina</taxon>
        <taxon>IRL clade</taxon>
        <taxon>Fabeae</taxon>
        <taxon>Vicia</taxon>
    </lineage>
</organism>
<proteinExistence type="predicted"/>
<dbReference type="Proteomes" id="UP001157006">
    <property type="component" value="Chromosome 6"/>
</dbReference>
<gene>
    <name evidence="2" type="ORF">VFH_VI058600</name>
</gene>